<dbReference type="Proteomes" id="UP000533476">
    <property type="component" value="Unassembled WGS sequence"/>
</dbReference>
<evidence type="ECO:0008006" key="4">
    <source>
        <dbReference type="Google" id="ProtNLM"/>
    </source>
</evidence>
<evidence type="ECO:0000256" key="1">
    <source>
        <dbReference type="SAM" id="MobiDB-lite"/>
    </source>
</evidence>
<evidence type="ECO:0000313" key="2">
    <source>
        <dbReference type="EMBL" id="NMP24815.1"/>
    </source>
</evidence>
<dbReference type="AlphaFoldDB" id="A0A7Y0Q4V9"/>
<gene>
    <name evidence="2" type="ORF">HIJ39_21130</name>
</gene>
<reference evidence="2 3" key="1">
    <citation type="submission" date="2020-04" db="EMBL/GenBank/DDBJ databases">
        <authorList>
            <person name="Zhang R."/>
            <person name="Schippers A."/>
        </authorList>
    </citation>
    <scope>NUCLEOTIDE SEQUENCE [LARGE SCALE GENOMIC DNA]</scope>
    <source>
        <strain evidence="2 3">DSM 109850</strain>
    </source>
</reference>
<proteinExistence type="predicted"/>
<organism evidence="2 3">
    <name type="scientific">Sulfobacillus harzensis</name>
    <dbReference type="NCBI Taxonomy" id="2729629"/>
    <lineage>
        <taxon>Bacteria</taxon>
        <taxon>Bacillati</taxon>
        <taxon>Bacillota</taxon>
        <taxon>Clostridia</taxon>
        <taxon>Eubacteriales</taxon>
        <taxon>Clostridiales Family XVII. Incertae Sedis</taxon>
        <taxon>Sulfobacillus</taxon>
    </lineage>
</organism>
<sequence>MTDAQRHQLRLEARAMQWLRDHGWRVWDSVPGGAASLVAVRYGRWALIEVRDHGFGDRVTWNRLWEAARLGQALPLWKTDSGWWQVVGPGKPGQPRPKRRWRERERSDWI</sequence>
<keyword evidence="3" id="KW-1185">Reference proteome</keyword>
<name>A0A7Y0Q4V9_9FIRM</name>
<evidence type="ECO:0000313" key="3">
    <source>
        <dbReference type="Proteomes" id="UP000533476"/>
    </source>
</evidence>
<dbReference type="EMBL" id="JABBVZ010000155">
    <property type="protein sequence ID" value="NMP24815.1"/>
    <property type="molecule type" value="Genomic_DNA"/>
</dbReference>
<dbReference type="RefSeq" id="WP_169103021.1">
    <property type="nucleotide sequence ID" value="NZ_JABBVZ010000155.1"/>
</dbReference>
<comment type="caution">
    <text evidence="2">The sequence shown here is derived from an EMBL/GenBank/DDBJ whole genome shotgun (WGS) entry which is preliminary data.</text>
</comment>
<feature type="region of interest" description="Disordered" evidence="1">
    <location>
        <begin position="86"/>
        <end position="110"/>
    </location>
</feature>
<accession>A0A7Y0Q4V9</accession>
<protein>
    <recommendedName>
        <fullName evidence="4">VRR-NUC domain-containing protein</fullName>
    </recommendedName>
</protein>